<dbReference type="SMART" id="SM01091">
    <property type="entry name" value="CorC_HlyC"/>
    <property type="match status" value="1"/>
</dbReference>
<dbReference type="CDD" id="cd04590">
    <property type="entry name" value="CBS_pair_CorC_HlyC_assoc"/>
    <property type="match status" value="1"/>
</dbReference>
<dbReference type="EMBL" id="BMGD01000003">
    <property type="protein sequence ID" value="GGB65713.1"/>
    <property type="molecule type" value="Genomic_DNA"/>
</dbReference>
<feature type="transmembrane region" description="Helical" evidence="11">
    <location>
        <begin position="106"/>
        <end position="127"/>
    </location>
</feature>
<keyword evidence="4 10" id="KW-0812">Transmembrane</keyword>
<evidence type="ECO:0000256" key="11">
    <source>
        <dbReference type="SAM" id="Phobius"/>
    </source>
</evidence>
<dbReference type="PANTHER" id="PTHR43099">
    <property type="entry name" value="UPF0053 PROTEIN YRKA"/>
    <property type="match status" value="1"/>
</dbReference>
<accession>A0ABQ1JDG7</accession>
<keyword evidence="7 9" id="KW-0129">CBS domain</keyword>
<proteinExistence type="inferred from homology"/>
<comment type="caution">
    <text evidence="14">The sequence shown here is derived from an EMBL/GenBank/DDBJ whole genome shotgun (WGS) entry which is preliminary data.</text>
</comment>
<feature type="domain" description="CBS" evidence="12">
    <location>
        <begin position="289"/>
        <end position="345"/>
    </location>
</feature>
<keyword evidence="3" id="KW-1003">Cell membrane</keyword>
<dbReference type="Pfam" id="PF01595">
    <property type="entry name" value="CNNM"/>
    <property type="match status" value="1"/>
</dbReference>
<evidence type="ECO:0000256" key="5">
    <source>
        <dbReference type="ARBA" id="ARBA00022737"/>
    </source>
</evidence>
<dbReference type="Gene3D" id="3.30.465.10">
    <property type="match status" value="1"/>
</dbReference>
<keyword evidence="5" id="KW-0677">Repeat</keyword>
<dbReference type="InterPro" id="IPR046342">
    <property type="entry name" value="CBS_dom_sf"/>
</dbReference>
<sequence>MSEYLLPILVILVLITINGVFVAAEFALVGARRSRLQTLAAGGNSAARWLVQLFDREGGKDSYIAIAQLGITLASIGLGMYGEPAVAAWLYPGLESAGFSYDQAHVAGFVIALGGITYLHVVFGEMIPKALALQLPEKVSLSINPLMQLFGFVFRPMVFVLNQTAFGLMRILGIPDPGKTSLLYSSKELEIATDEVAASGQLDEAQRILIENIFEMEDRTAEELMTSRSRMHAIALDTPVDDIAALLGTSTRQRYPVYSRSLDDIGGVLHVKDFIRARMSGTLTTLSGVTRPLPRVAATTTATELLALFKKQRTHAALVVDEYGGTLGFVTMDDLVEDLIEEIDETKAEWIFETPEGSLLLDGEVTLAELSEDHDIDLEQEDIVTIAGLVLAEKGVVPEKGDRLDIAGYRLTIEEISGLKITRVRLEKGATKALPR</sequence>
<evidence type="ECO:0000256" key="3">
    <source>
        <dbReference type="ARBA" id="ARBA00022475"/>
    </source>
</evidence>
<feature type="domain" description="CNNM transmembrane" evidence="13">
    <location>
        <begin position="1"/>
        <end position="206"/>
    </location>
</feature>
<organism evidence="14 15">
    <name type="scientific">Blastomonas aquatica</name>
    <dbReference type="NCBI Taxonomy" id="1510276"/>
    <lineage>
        <taxon>Bacteria</taxon>
        <taxon>Pseudomonadati</taxon>
        <taxon>Pseudomonadota</taxon>
        <taxon>Alphaproteobacteria</taxon>
        <taxon>Sphingomonadales</taxon>
        <taxon>Sphingomonadaceae</taxon>
        <taxon>Blastomonas</taxon>
    </lineage>
</organism>
<name>A0ABQ1JDG7_9SPHN</name>
<dbReference type="Proteomes" id="UP000614261">
    <property type="component" value="Unassembled WGS sequence"/>
</dbReference>
<evidence type="ECO:0000256" key="4">
    <source>
        <dbReference type="ARBA" id="ARBA00022692"/>
    </source>
</evidence>
<dbReference type="InterPro" id="IPR005170">
    <property type="entry name" value="Transptr-assoc_dom"/>
</dbReference>
<dbReference type="RefSeq" id="WP_188514357.1">
    <property type="nucleotide sequence ID" value="NZ_BMGD01000003.1"/>
</dbReference>
<evidence type="ECO:0000256" key="2">
    <source>
        <dbReference type="ARBA" id="ARBA00006446"/>
    </source>
</evidence>
<feature type="transmembrane region" description="Helical" evidence="11">
    <location>
        <begin position="63"/>
        <end position="82"/>
    </location>
</feature>
<evidence type="ECO:0000259" key="12">
    <source>
        <dbReference type="PROSITE" id="PS51371"/>
    </source>
</evidence>
<gene>
    <name evidence="14" type="ORF">GCM10010833_21110</name>
</gene>
<evidence type="ECO:0000256" key="7">
    <source>
        <dbReference type="ARBA" id="ARBA00023122"/>
    </source>
</evidence>
<evidence type="ECO:0000259" key="13">
    <source>
        <dbReference type="PROSITE" id="PS51846"/>
    </source>
</evidence>
<keyword evidence="8 10" id="KW-0472">Membrane</keyword>
<comment type="similarity">
    <text evidence="2">Belongs to the UPF0053 family. Hemolysin C subfamily.</text>
</comment>
<feature type="transmembrane region" description="Helical" evidence="11">
    <location>
        <begin position="6"/>
        <end position="29"/>
    </location>
</feature>
<evidence type="ECO:0000256" key="1">
    <source>
        <dbReference type="ARBA" id="ARBA00004651"/>
    </source>
</evidence>
<dbReference type="PANTHER" id="PTHR43099:SF5">
    <property type="entry name" value="HLYC_CORC FAMILY TRANSPORTER"/>
    <property type="match status" value="1"/>
</dbReference>
<dbReference type="InterPro" id="IPR044751">
    <property type="entry name" value="Ion_transp-like_CBS"/>
</dbReference>
<dbReference type="PROSITE" id="PS51846">
    <property type="entry name" value="CNNM"/>
    <property type="match status" value="1"/>
</dbReference>
<evidence type="ECO:0000313" key="15">
    <source>
        <dbReference type="Proteomes" id="UP000614261"/>
    </source>
</evidence>
<dbReference type="InterPro" id="IPR051676">
    <property type="entry name" value="UPF0053_domain"/>
</dbReference>
<dbReference type="SUPFAM" id="SSF56176">
    <property type="entry name" value="FAD-binding/transporter-associated domain-like"/>
    <property type="match status" value="1"/>
</dbReference>
<dbReference type="Pfam" id="PF03471">
    <property type="entry name" value="CorC_HlyC"/>
    <property type="match status" value="1"/>
</dbReference>
<dbReference type="PROSITE" id="PS51371">
    <property type="entry name" value="CBS"/>
    <property type="match status" value="1"/>
</dbReference>
<comment type="subcellular location">
    <subcellularLocation>
        <location evidence="1">Cell membrane</location>
        <topology evidence="1">Multi-pass membrane protein</topology>
    </subcellularLocation>
</comment>
<dbReference type="SUPFAM" id="SSF54631">
    <property type="entry name" value="CBS-domain pair"/>
    <property type="match status" value="1"/>
</dbReference>
<dbReference type="Pfam" id="PF00571">
    <property type="entry name" value="CBS"/>
    <property type="match status" value="1"/>
</dbReference>
<dbReference type="InterPro" id="IPR002550">
    <property type="entry name" value="CNNM"/>
</dbReference>
<evidence type="ECO:0000256" key="9">
    <source>
        <dbReference type="PROSITE-ProRule" id="PRU00703"/>
    </source>
</evidence>
<protein>
    <submittedName>
        <fullName evidence="14">Hemolysin</fullName>
    </submittedName>
</protein>
<evidence type="ECO:0000256" key="6">
    <source>
        <dbReference type="ARBA" id="ARBA00022989"/>
    </source>
</evidence>
<dbReference type="InterPro" id="IPR016169">
    <property type="entry name" value="FAD-bd_PCMH_sub2"/>
</dbReference>
<dbReference type="Gene3D" id="3.10.580.10">
    <property type="entry name" value="CBS-domain"/>
    <property type="match status" value="1"/>
</dbReference>
<keyword evidence="6 10" id="KW-1133">Transmembrane helix</keyword>
<reference evidence="15" key="1">
    <citation type="journal article" date="2019" name="Int. J. Syst. Evol. Microbiol.">
        <title>The Global Catalogue of Microorganisms (GCM) 10K type strain sequencing project: providing services to taxonomists for standard genome sequencing and annotation.</title>
        <authorList>
            <consortium name="The Broad Institute Genomics Platform"/>
            <consortium name="The Broad Institute Genome Sequencing Center for Infectious Disease"/>
            <person name="Wu L."/>
            <person name="Ma J."/>
        </authorList>
    </citation>
    <scope>NUCLEOTIDE SEQUENCE [LARGE SCALE GENOMIC DNA]</scope>
    <source>
        <strain evidence="15">CGMCC 1.12851</strain>
    </source>
</reference>
<evidence type="ECO:0000256" key="8">
    <source>
        <dbReference type="ARBA" id="ARBA00023136"/>
    </source>
</evidence>
<evidence type="ECO:0000256" key="10">
    <source>
        <dbReference type="PROSITE-ProRule" id="PRU01193"/>
    </source>
</evidence>
<evidence type="ECO:0000313" key="14">
    <source>
        <dbReference type="EMBL" id="GGB65713.1"/>
    </source>
</evidence>
<keyword evidence="15" id="KW-1185">Reference proteome</keyword>
<dbReference type="InterPro" id="IPR000644">
    <property type="entry name" value="CBS_dom"/>
</dbReference>
<dbReference type="InterPro" id="IPR036318">
    <property type="entry name" value="FAD-bd_PCMH-like_sf"/>
</dbReference>